<dbReference type="RefSeq" id="WP_316003037.1">
    <property type="nucleotide sequence ID" value="NZ_JAWDIT010000001.1"/>
</dbReference>
<evidence type="ECO:0000313" key="2">
    <source>
        <dbReference type="Proteomes" id="UP001261125"/>
    </source>
</evidence>
<reference evidence="1 2" key="1">
    <citation type="submission" date="2023-09" db="EMBL/GenBank/DDBJ databases">
        <title>Microbacterium fusihabitans sp. nov., Microbacterium phycihabitans sp. nov., and Microbacterium cervinum sp. nov., isolated from dried seaweeds of beach.</title>
        <authorList>
            <person name="Lee S.D."/>
        </authorList>
    </citation>
    <scope>NUCLEOTIDE SEQUENCE [LARGE SCALE GENOMIC DNA]</scope>
    <source>
        <strain evidence="1 2">KSW2-29</strain>
    </source>
</reference>
<organism evidence="1 2">
    <name type="scientific">Microbacterium phycohabitans</name>
    <dbReference type="NCBI Taxonomy" id="3075993"/>
    <lineage>
        <taxon>Bacteria</taxon>
        <taxon>Bacillati</taxon>
        <taxon>Actinomycetota</taxon>
        <taxon>Actinomycetes</taxon>
        <taxon>Micrococcales</taxon>
        <taxon>Microbacteriaceae</taxon>
        <taxon>Microbacterium</taxon>
    </lineage>
</organism>
<sequence>MDQGLAVVLGAVVALSGSSLIPWLREALASKSLERRARNTRMREAVIDLLAANAAQGAAMTLDDDDAFSVAYTDRSRAAARVLLEVEAAERSAVAELIDVASVGVEDTGPRVRAFQSVLSAWAGGDLAAAELVSTYRQQVEVNVQRAAGR</sequence>
<name>A0ABU3SH34_9MICO</name>
<accession>A0ABU3SH34</accession>
<protein>
    <submittedName>
        <fullName evidence="1">Uncharacterized protein</fullName>
    </submittedName>
</protein>
<proteinExistence type="predicted"/>
<dbReference type="Proteomes" id="UP001261125">
    <property type="component" value="Unassembled WGS sequence"/>
</dbReference>
<gene>
    <name evidence="1" type="ORF">RWH44_00160</name>
</gene>
<dbReference type="EMBL" id="JAWDIT010000001">
    <property type="protein sequence ID" value="MDU0344099.1"/>
    <property type="molecule type" value="Genomic_DNA"/>
</dbReference>
<evidence type="ECO:0000313" key="1">
    <source>
        <dbReference type="EMBL" id="MDU0344099.1"/>
    </source>
</evidence>
<comment type="caution">
    <text evidence="1">The sequence shown here is derived from an EMBL/GenBank/DDBJ whole genome shotgun (WGS) entry which is preliminary data.</text>
</comment>
<keyword evidence="2" id="KW-1185">Reference proteome</keyword>